<sequence length="441" mass="49908">MLNPPLSLLSDDLLVYLVENVADLPFEKENLNNLSLADRAFTQSCQKYIFRELKLSNTDELYQRLKNLKEVLDHKPQLATHVRMVQLANETAWLFNDPTFTNTVLPLLTNSPTPPHILLLGRFMGNSPMIVDPLLVVRWFTQSFFSQTLTVLHLSECQNIPLPLFLICPRLKEVILDKVGATEKSYDKYPDDLCSGRGSSSPEVLKYRNSQSLVKQIINPLPRFKIPVVLWSNLRILTLAPHDKEALPCLQPILDAACKTLEELYLTDMDRFESQQVLLAGLMALSNLPNLHVFAIFAIINCNKRRNAPCLAVIHDINAVLGTIPKENKMTNLSFDFDIIGGRSYNGCLDQDWVGMFNEIIRIADGKPLELELVMSVSTDHLGVDKEGQLYTGITNKSSSLSNHPEICAHFWNPTFWDRGIGPFPRGLVRGRCVEKSRKQL</sequence>
<keyword evidence="2" id="KW-1185">Reference proteome</keyword>
<dbReference type="HOGENOM" id="CLU_628593_0_0_1"/>
<reference evidence="2" key="2">
    <citation type="submission" date="2015-01" db="EMBL/GenBank/DDBJ databases">
        <title>Evolutionary Origins and Diversification of the Mycorrhizal Mutualists.</title>
        <authorList>
            <consortium name="DOE Joint Genome Institute"/>
            <consortium name="Mycorrhizal Genomics Consortium"/>
            <person name="Kohler A."/>
            <person name="Kuo A."/>
            <person name="Nagy L.G."/>
            <person name="Floudas D."/>
            <person name="Copeland A."/>
            <person name="Barry K.W."/>
            <person name="Cichocki N."/>
            <person name="Veneault-Fourrey C."/>
            <person name="LaButti K."/>
            <person name="Lindquist E.A."/>
            <person name="Lipzen A."/>
            <person name="Lundell T."/>
            <person name="Morin E."/>
            <person name="Murat C."/>
            <person name="Riley R."/>
            <person name="Ohm R."/>
            <person name="Sun H."/>
            <person name="Tunlid A."/>
            <person name="Henrissat B."/>
            <person name="Grigoriev I.V."/>
            <person name="Hibbett D.S."/>
            <person name="Martin F."/>
        </authorList>
    </citation>
    <scope>NUCLEOTIDE SEQUENCE [LARGE SCALE GENOMIC DNA]</scope>
    <source>
        <strain evidence="2">h7</strain>
    </source>
</reference>
<dbReference type="OrthoDB" id="2958239at2759"/>
<proteinExistence type="predicted"/>
<evidence type="ECO:0008006" key="3">
    <source>
        <dbReference type="Google" id="ProtNLM"/>
    </source>
</evidence>
<reference evidence="1 2" key="1">
    <citation type="submission" date="2014-04" db="EMBL/GenBank/DDBJ databases">
        <authorList>
            <consortium name="DOE Joint Genome Institute"/>
            <person name="Kuo A."/>
            <person name="Gay G."/>
            <person name="Dore J."/>
            <person name="Kohler A."/>
            <person name="Nagy L.G."/>
            <person name="Floudas D."/>
            <person name="Copeland A."/>
            <person name="Barry K.W."/>
            <person name="Cichocki N."/>
            <person name="Veneault-Fourrey C."/>
            <person name="LaButti K."/>
            <person name="Lindquist E.A."/>
            <person name="Lipzen A."/>
            <person name="Lundell T."/>
            <person name="Morin E."/>
            <person name="Murat C."/>
            <person name="Sun H."/>
            <person name="Tunlid A."/>
            <person name="Henrissat B."/>
            <person name="Grigoriev I.V."/>
            <person name="Hibbett D.S."/>
            <person name="Martin F."/>
            <person name="Nordberg H.P."/>
            <person name="Cantor M.N."/>
            <person name="Hua S.X."/>
        </authorList>
    </citation>
    <scope>NUCLEOTIDE SEQUENCE [LARGE SCALE GENOMIC DNA]</scope>
    <source>
        <strain evidence="2">h7</strain>
    </source>
</reference>
<organism evidence="1 2">
    <name type="scientific">Hebeloma cylindrosporum</name>
    <dbReference type="NCBI Taxonomy" id="76867"/>
    <lineage>
        <taxon>Eukaryota</taxon>
        <taxon>Fungi</taxon>
        <taxon>Dikarya</taxon>
        <taxon>Basidiomycota</taxon>
        <taxon>Agaricomycotina</taxon>
        <taxon>Agaricomycetes</taxon>
        <taxon>Agaricomycetidae</taxon>
        <taxon>Agaricales</taxon>
        <taxon>Agaricineae</taxon>
        <taxon>Hymenogastraceae</taxon>
        <taxon>Hebeloma</taxon>
    </lineage>
</organism>
<evidence type="ECO:0000313" key="2">
    <source>
        <dbReference type="Proteomes" id="UP000053424"/>
    </source>
</evidence>
<dbReference type="EMBL" id="KN831769">
    <property type="protein sequence ID" value="KIM47373.1"/>
    <property type="molecule type" value="Genomic_DNA"/>
</dbReference>
<dbReference type="STRING" id="686832.A0A0C2YBY7"/>
<dbReference type="Proteomes" id="UP000053424">
    <property type="component" value="Unassembled WGS sequence"/>
</dbReference>
<accession>A0A0C2YBY7</accession>
<gene>
    <name evidence="1" type="ORF">M413DRAFT_416068</name>
</gene>
<dbReference type="AlphaFoldDB" id="A0A0C2YBY7"/>
<name>A0A0C2YBY7_HEBCY</name>
<evidence type="ECO:0000313" key="1">
    <source>
        <dbReference type="EMBL" id="KIM47373.1"/>
    </source>
</evidence>
<protein>
    <recommendedName>
        <fullName evidence="3">F-box domain-containing protein</fullName>
    </recommendedName>
</protein>